<protein>
    <submittedName>
        <fullName evidence="1">4345_t:CDS:1</fullName>
    </submittedName>
</protein>
<dbReference type="EMBL" id="CAJVPQ010000669">
    <property type="protein sequence ID" value="CAG8501188.1"/>
    <property type="molecule type" value="Genomic_DNA"/>
</dbReference>
<dbReference type="AlphaFoldDB" id="A0A9N8ZN84"/>
<gene>
    <name evidence="1" type="ORF">FCALED_LOCUS3713</name>
</gene>
<sequence>MSGVDDEELPYSDDELKREHSEGWFDVDVWSVIVDFDFIAFEDYRPSEKGFAVATRKK</sequence>
<comment type="caution">
    <text evidence="1">The sequence shown here is derived from an EMBL/GenBank/DDBJ whole genome shotgun (WGS) entry which is preliminary data.</text>
</comment>
<evidence type="ECO:0000313" key="2">
    <source>
        <dbReference type="Proteomes" id="UP000789570"/>
    </source>
</evidence>
<keyword evidence="2" id="KW-1185">Reference proteome</keyword>
<name>A0A9N8ZN84_9GLOM</name>
<evidence type="ECO:0000313" key="1">
    <source>
        <dbReference type="EMBL" id="CAG8501188.1"/>
    </source>
</evidence>
<organism evidence="1 2">
    <name type="scientific">Funneliformis caledonium</name>
    <dbReference type="NCBI Taxonomy" id="1117310"/>
    <lineage>
        <taxon>Eukaryota</taxon>
        <taxon>Fungi</taxon>
        <taxon>Fungi incertae sedis</taxon>
        <taxon>Mucoromycota</taxon>
        <taxon>Glomeromycotina</taxon>
        <taxon>Glomeromycetes</taxon>
        <taxon>Glomerales</taxon>
        <taxon>Glomeraceae</taxon>
        <taxon>Funneliformis</taxon>
    </lineage>
</organism>
<dbReference type="Proteomes" id="UP000789570">
    <property type="component" value="Unassembled WGS sequence"/>
</dbReference>
<proteinExistence type="predicted"/>
<reference evidence="1" key="1">
    <citation type="submission" date="2021-06" db="EMBL/GenBank/DDBJ databases">
        <authorList>
            <person name="Kallberg Y."/>
            <person name="Tangrot J."/>
            <person name="Rosling A."/>
        </authorList>
    </citation>
    <scope>NUCLEOTIDE SEQUENCE</scope>
    <source>
        <strain evidence="1">UK204</strain>
    </source>
</reference>
<accession>A0A9N8ZN84</accession>